<dbReference type="PROSITE" id="PS00909">
    <property type="entry name" value="MR_MLE_2"/>
    <property type="match status" value="1"/>
</dbReference>
<dbReference type="InterPro" id="IPR029017">
    <property type="entry name" value="Enolase-like_N"/>
</dbReference>
<evidence type="ECO:0000256" key="2">
    <source>
        <dbReference type="ARBA" id="ARBA00005211"/>
    </source>
</evidence>
<dbReference type="SUPFAM" id="SSF54826">
    <property type="entry name" value="Enolase N-terminal domain-like"/>
    <property type="match status" value="1"/>
</dbReference>
<dbReference type="InterPro" id="IPR029065">
    <property type="entry name" value="Enolase_C-like"/>
</dbReference>
<evidence type="ECO:0000313" key="9">
    <source>
        <dbReference type="EMBL" id="GAA1754315.1"/>
    </source>
</evidence>
<proteinExistence type="inferred from homology"/>
<dbReference type="InterPro" id="IPR036849">
    <property type="entry name" value="Enolase-like_C_sf"/>
</dbReference>
<dbReference type="EMBL" id="BAAAME010000018">
    <property type="protein sequence ID" value="GAA1754315.1"/>
    <property type="molecule type" value="Genomic_DNA"/>
</dbReference>
<reference evidence="9 10" key="1">
    <citation type="journal article" date="2019" name="Int. J. Syst. Evol. Microbiol.">
        <title>The Global Catalogue of Microorganisms (GCM) 10K type strain sequencing project: providing services to taxonomists for standard genome sequencing and annotation.</title>
        <authorList>
            <consortium name="The Broad Institute Genomics Platform"/>
            <consortium name="The Broad Institute Genome Sequencing Center for Infectious Disease"/>
            <person name="Wu L."/>
            <person name="Ma J."/>
        </authorList>
    </citation>
    <scope>NUCLEOTIDE SEQUENCE [LARGE SCALE GENOMIC DNA]</scope>
    <source>
        <strain evidence="9 10">JCM 13518</strain>
    </source>
</reference>
<evidence type="ECO:0000256" key="1">
    <source>
        <dbReference type="ARBA" id="ARBA00001936"/>
    </source>
</evidence>
<dbReference type="SFLD" id="SFLDF00009">
    <property type="entry name" value="o-succinylbenzoate_synthase"/>
    <property type="match status" value="1"/>
</dbReference>
<dbReference type="PANTHER" id="PTHR48073">
    <property type="entry name" value="O-SUCCINYLBENZOATE SYNTHASE-RELATED"/>
    <property type="match status" value="1"/>
</dbReference>
<dbReference type="SUPFAM" id="SSF51604">
    <property type="entry name" value="Enolase C-terminal domain-like"/>
    <property type="match status" value="1"/>
</dbReference>
<dbReference type="SMART" id="SM00922">
    <property type="entry name" value="MR_MLE"/>
    <property type="match status" value="1"/>
</dbReference>
<comment type="pathway">
    <text evidence="2">Aromatic compound metabolism.</text>
</comment>
<dbReference type="Pfam" id="PF13378">
    <property type="entry name" value="MR_MLE_C"/>
    <property type="match status" value="1"/>
</dbReference>
<dbReference type="SFLD" id="SFLDG00180">
    <property type="entry name" value="muconate_cycloisomerase"/>
    <property type="match status" value="1"/>
</dbReference>
<keyword evidence="6" id="KW-0464">Manganese</keyword>
<dbReference type="Proteomes" id="UP001501057">
    <property type="component" value="Unassembled WGS sequence"/>
</dbReference>
<comment type="cofactor">
    <cofactor evidence="1">
        <name>Mn(2+)</name>
        <dbReference type="ChEBI" id="CHEBI:29035"/>
    </cofactor>
</comment>
<dbReference type="CDD" id="cd03318">
    <property type="entry name" value="MLE"/>
    <property type="match status" value="1"/>
</dbReference>
<dbReference type="Pfam" id="PF02746">
    <property type="entry name" value="MR_MLE_N"/>
    <property type="match status" value="1"/>
</dbReference>
<evidence type="ECO:0000256" key="3">
    <source>
        <dbReference type="ARBA" id="ARBA00008031"/>
    </source>
</evidence>
<dbReference type="SFLD" id="SFLDG01258">
    <property type="entry name" value="(chloro)muconate_cycloisomeras"/>
    <property type="match status" value="1"/>
</dbReference>
<dbReference type="PROSITE" id="PS00908">
    <property type="entry name" value="MR_MLE_1"/>
    <property type="match status" value="1"/>
</dbReference>
<comment type="similarity">
    <text evidence="3">Belongs to the mandelate racemase/muconate lactonizing enzyme family.</text>
</comment>
<sequence>MDDLRVHSVHTTLVDLPLVRPHRFAVTSIEHQSAVIVRLRTADGIEGIGEAVVPGGPWWGGESIEGIKALIDGYIAPLIIGADVHRVEALARHLEKVIAGAQFAKAAVEMALWDARGKALGVPLYQLLGGLARDDIDVTWAIGIESVPVIVREIEAKLDEGAHRSFKLKMGHGDAADDVARIVSVARELEGSTSLRVDINGSWSELTATRWLPVLEEAGIDLIEQPVAAWNIEAQARLASRLVVPIMADESLRTAEDAMRLAQHGAADVFAVKIAKSAGLSAVQRIAAIGEAAGIGCHGGTTIETSVGAAASAHLFCAVPGIDTGSELFGPLLLADDIVKEPIPYVNGRVAPPHGAGLGVQLDESKVRKYARPI</sequence>
<keyword evidence="5" id="KW-0058">Aromatic hydrocarbons catabolism</keyword>
<gene>
    <name evidence="9" type="ORF">GCM10009710_37040</name>
</gene>
<evidence type="ECO:0000256" key="5">
    <source>
        <dbReference type="ARBA" id="ARBA00022797"/>
    </source>
</evidence>
<dbReference type="NCBIfam" id="TIGR02534">
    <property type="entry name" value="mucon_cyclo"/>
    <property type="match status" value="1"/>
</dbReference>
<dbReference type="RefSeq" id="WP_344204401.1">
    <property type="nucleotide sequence ID" value="NZ_BAAAME010000018.1"/>
</dbReference>
<feature type="domain" description="Mandelate racemase/muconate lactonizing enzyme C-terminal" evidence="8">
    <location>
        <begin position="147"/>
        <end position="245"/>
    </location>
</feature>
<name>A0ABN2KEQ2_9ACTN</name>
<dbReference type="InterPro" id="IPR013370">
    <property type="entry name" value="Chloromuconate_cycloisomerase"/>
</dbReference>
<dbReference type="Gene3D" id="3.20.20.120">
    <property type="entry name" value="Enolase-like C-terminal domain"/>
    <property type="match status" value="1"/>
</dbReference>
<evidence type="ECO:0000256" key="4">
    <source>
        <dbReference type="ARBA" id="ARBA00022723"/>
    </source>
</evidence>
<comment type="caution">
    <text evidence="9">The sequence shown here is derived from an EMBL/GenBank/DDBJ whole genome shotgun (WGS) entry which is preliminary data.</text>
</comment>
<organism evidence="9 10">
    <name type="scientific">Aeromicrobium alkaliterrae</name>
    <dbReference type="NCBI Taxonomy" id="302168"/>
    <lineage>
        <taxon>Bacteria</taxon>
        <taxon>Bacillati</taxon>
        <taxon>Actinomycetota</taxon>
        <taxon>Actinomycetes</taxon>
        <taxon>Propionibacteriales</taxon>
        <taxon>Nocardioidaceae</taxon>
        <taxon>Aeromicrobium</taxon>
    </lineage>
</organism>
<evidence type="ECO:0000259" key="8">
    <source>
        <dbReference type="SMART" id="SM00922"/>
    </source>
</evidence>
<dbReference type="InterPro" id="IPR013341">
    <property type="entry name" value="Mandelate_racemase_N_dom"/>
</dbReference>
<dbReference type="Gene3D" id="3.30.390.10">
    <property type="entry name" value="Enolase-like, N-terminal domain"/>
    <property type="match status" value="1"/>
</dbReference>
<keyword evidence="10" id="KW-1185">Reference proteome</keyword>
<evidence type="ECO:0000256" key="7">
    <source>
        <dbReference type="ARBA" id="ARBA00023235"/>
    </source>
</evidence>
<accession>A0ABN2KEQ2</accession>
<dbReference type="SFLD" id="SFLDS00001">
    <property type="entry name" value="Enolase"/>
    <property type="match status" value="1"/>
</dbReference>
<keyword evidence="7" id="KW-0413">Isomerase</keyword>
<keyword evidence="4" id="KW-0479">Metal-binding</keyword>
<dbReference type="InterPro" id="IPR013342">
    <property type="entry name" value="Mandelate_racemase_C"/>
</dbReference>
<evidence type="ECO:0000313" key="10">
    <source>
        <dbReference type="Proteomes" id="UP001501057"/>
    </source>
</evidence>
<dbReference type="InterPro" id="IPR018110">
    <property type="entry name" value="Mandel_Rmase/mucon_lact_enz_CS"/>
</dbReference>
<protein>
    <submittedName>
        <fullName evidence="9">Muconate/chloromuconate family cycloisomerase</fullName>
    </submittedName>
</protein>
<evidence type="ECO:0000256" key="6">
    <source>
        <dbReference type="ARBA" id="ARBA00023211"/>
    </source>
</evidence>
<dbReference type="PANTHER" id="PTHR48073:SF2">
    <property type="entry name" value="O-SUCCINYLBENZOATE SYNTHASE"/>
    <property type="match status" value="1"/>
</dbReference>